<feature type="binding site" evidence="8">
    <location>
        <position position="115"/>
    </location>
    <ligand>
        <name>phosphoenolpyruvate</name>
        <dbReference type="ChEBI" id="CHEBI:58702"/>
    </ligand>
</feature>
<dbReference type="PROSITE" id="PS00885">
    <property type="entry name" value="EPSP_SYNTHASE_2"/>
    <property type="match status" value="1"/>
</dbReference>
<gene>
    <name evidence="8 10" type="primary">aroA</name>
    <name evidence="10" type="ORF">H9741_08195</name>
</gene>
<dbReference type="Pfam" id="PF00275">
    <property type="entry name" value="EPSP_synthase"/>
    <property type="match status" value="1"/>
</dbReference>
<feature type="binding site" evidence="8">
    <location>
        <position position="160"/>
    </location>
    <ligand>
        <name>3-phosphoshikimate</name>
        <dbReference type="ChEBI" id="CHEBI:145989"/>
    </ligand>
</feature>
<dbReference type="PIRSF" id="PIRSF000505">
    <property type="entry name" value="EPSPS"/>
    <property type="match status" value="1"/>
</dbReference>
<feature type="binding site" evidence="8">
    <location>
        <position position="303"/>
    </location>
    <ligand>
        <name>3-phosphoshikimate</name>
        <dbReference type="ChEBI" id="CHEBI:145989"/>
    </ligand>
</feature>
<evidence type="ECO:0000256" key="7">
    <source>
        <dbReference type="ARBA" id="ARBA00044633"/>
    </source>
</evidence>
<dbReference type="Gene3D" id="3.65.10.10">
    <property type="entry name" value="Enolpyruvate transferase domain"/>
    <property type="match status" value="2"/>
</dbReference>
<comment type="caution">
    <text evidence="8">Lacks conserved residue(s) required for the propagation of feature annotation.</text>
</comment>
<dbReference type="EMBL" id="DXFX01000104">
    <property type="protein sequence ID" value="HIX08435.1"/>
    <property type="molecule type" value="Genomic_DNA"/>
</dbReference>
<evidence type="ECO:0000256" key="3">
    <source>
        <dbReference type="ARBA" id="ARBA00022490"/>
    </source>
</evidence>
<comment type="function">
    <text evidence="8">Catalyzes the transfer of the enolpyruvyl moiety of phosphoenolpyruvate (PEP) to the 5-hydroxyl of shikimate-3-phosphate (S3P) to produce enolpyruvyl shikimate-3-phosphate and inorganic phosphate.</text>
</comment>
<comment type="similarity">
    <text evidence="2 8">Belongs to the EPSP synthase family.</text>
</comment>
<evidence type="ECO:0000256" key="2">
    <source>
        <dbReference type="ARBA" id="ARBA00009948"/>
    </source>
</evidence>
<dbReference type="GO" id="GO:0005737">
    <property type="term" value="C:cytoplasm"/>
    <property type="evidence" value="ECO:0007669"/>
    <property type="project" value="UniProtKB-SubCell"/>
</dbReference>
<organism evidence="10 11">
    <name type="scientific">Candidatus Borkfalkia faecipullorum</name>
    <dbReference type="NCBI Taxonomy" id="2838510"/>
    <lineage>
        <taxon>Bacteria</taxon>
        <taxon>Bacillati</taxon>
        <taxon>Bacillota</taxon>
        <taxon>Clostridia</taxon>
        <taxon>Christensenellales</taxon>
        <taxon>Christensenellaceae</taxon>
        <taxon>Candidatus Borkfalkia</taxon>
    </lineage>
</organism>
<evidence type="ECO:0000256" key="5">
    <source>
        <dbReference type="ARBA" id="ARBA00022679"/>
    </source>
</evidence>
<dbReference type="SUPFAM" id="SSF55205">
    <property type="entry name" value="EPT/RTPC-like"/>
    <property type="match status" value="1"/>
</dbReference>
<evidence type="ECO:0000256" key="8">
    <source>
        <dbReference type="HAMAP-Rule" id="MF_00210"/>
    </source>
</evidence>
<dbReference type="EC" id="2.5.1.19" evidence="8"/>
<proteinExistence type="inferred from homology"/>
<dbReference type="InterPro" id="IPR023193">
    <property type="entry name" value="EPSP_synthase_CS"/>
</dbReference>
<evidence type="ECO:0000313" key="11">
    <source>
        <dbReference type="Proteomes" id="UP000824204"/>
    </source>
</evidence>
<keyword evidence="4 8" id="KW-0028">Amino-acid biosynthesis</keyword>
<feature type="binding site" evidence="8">
    <location>
        <position position="20"/>
    </location>
    <ligand>
        <name>3-phosphoshikimate</name>
        <dbReference type="ChEBI" id="CHEBI:145989"/>
    </ligand>
</feature>
<dbReference type="GO" id="GO:0009073">
    <property type="term" value="P:aromatic amino acid family biosynthetic process"/>
    <property type="evidence" value="ECO:0007669"/>
    <property type="project" value="UniProtKB-KW"/>
</dbReference>
<dbReference type="PANTHER" id="PTHR21090:SF5">
    <property type="entry name" value="PENTAFUNCTIONAL AROM POLYPEPTIDE"/>
    <property type="match status" value="1"/>
</dbReference>
<evidence type="ECO:0000256" key="1">
    <source>
        <dbReference type="ARBA" id="ARBA00004811"/>
    </source>
</evidence>
<feature type="binding site" evidence="8">
    <location>
        <position position="24"/>
    </location>
    <ligand>
        <name>3-phosphoshikimate</name>
        <dbReference type="ChEBI" id="CHEBI:145989"/>
    </ligand>
</feature>
<sequence length="418" mass="44157">MNISARKSFQGAFKIPGDKSVTHRAIMFNAAAEGEATVTNALLGEDCLSTIRCMRALGADIRLSENTVCIRGASEFQNADCDCGNSGTTIRLLMGLVSGKNVRVTLTGDGSLSSRPMERVAAPLRLLGADIRTTNGKAPVEVYPAALTGAVIDTKVASAQVKSAILLAGLNAAGETRVREPLKSRDHTERMLSAMGADLRVEGNEVIIRPGKLHCVDVDVPADISSAAYFMALGALGGETLCKNVGVNPTRTGILKVFDQMNVRYVLENEHSVCGEPVADIRVFKSEISPVHLTKEIMPALIDEILVIAVLCAFAKGESLIEGAEELRVKESDRIATTAEMLNALGGECIPRTDGFLIRGKGTLCGGKVNSYGDHRIAMSGAVALTASQDGGEILDADCVAISFPDFYTLLNKGGISC</sequence>
<evidence type="ECO:0000256" key="4">
    <source>
        <dbReference type="ARBA" id="ARBA00022605"/>
    </source>
</evidence>
<comment type="caution">
    <text evidence="10">The sequence shown here is derived from an EMBL/GenBank/DDBJ whole genome shotgun (WGS) entry which is preliminary data.</text>
</comment>
<comment type="catalytic activity">
    <reaction evidence="7">
        <text>3-phosphoshikimate + phosphoenolpyruvate = 5-O-(1-carboxyvinyl)-3-phosphoshikimate + phosphate</text>
        <dbReference type="Rhea" id="RHEA:21256"/>
        <dbReference type="ChEBI" id="CHEBI:43474"/>
        <dbReference type="ChEBI" id="CHEBI:57701"/>
        <dbReference type="ChEBI" id="CHEBI:58702"/>
        <dbReference type="ChEBI" id="CHEBI:145989"/>
        <dbReference type="EC" id="2.5.1.19"/>
    </reaction>
    <physiologicalReaction direction="left-to-right" evidence="7">
        <dbReference type="Rhea" id="RHEA:21257"/>
    </physiologicalReaction>
</comment>
<feature type="binding site" evidence="8">
    <location>
        <position position="19"/>
    </location>
    <ligand>
        <name>3-phosphoshikimate</name>
        <dbReference type="ChEBI" id="CHEBI:145989"/>
    </ligand>
</feature>
<accession>A0A9D1V950</accession>
<feature type="binding site" evidence="8">
    <location>
        <position position="330"/>
    </location>
    <ligand>
        <name>3-phosphoshikimate</name>
        <dbReference type="ChEBI" id="CHEBI:145989"/>
    </ligand>
</feature>
<dbReference type="NCBIfam" id="TIGR01356">
    <property type="entry name" value="aroA"/>
    <property type="match status" value="1"/>
</dbReference>
<feature type="binding site" evidence="8">
    <location>
        <position position="19"/>
    </location>
    <ligand>
        <name>phosphoenolpyruvate</name>
        <dbReference type="ChEBI" id="CHEBI:58702"/>
    </ligand>
</feature>
<dbReference type="GO" id="GO:0008652">
    <property type="term" value="P:amino acid biosynthetic process"/>
    <property type="evidence" value="ECO:0007669"/>
    <property type="project" value="UniProtKB-KW"/>
</dbReference>
<dbReference type="HAMAP" id="MF_00210">
    <property type="entry name" value="EPSP_synth"/>
    <property type="match status" value="1"/>
</dbReference>
<comment type="subcellular location">
    <subcellularLocation>
        <location evidence="8">Cytoplasm</location>
    </subcellularLocation>
</comment>
<dbReference type="InterPro" id="IPR001986">
    <property type="entry name" value="Enolpyruvate_Tfrase_dom"/>
</dbReference>
<dbReference type="AlphaFoldDB" id="A0A9D1V950"/>
<feature type="binding site" evidence="8">
    <location>
        <position position="158"/>
    </location>
    <ligand>
        <name>3-phosphoshikimate</name>
        <dbReference type="ChEBI" id="CHEBI:145989"/>
    </ligand>
</feature>
<feature type="binding site" evidence="8">
    <location>
        <position position="376"/>
    </location>
    <ligand>
        <name>phosphoenolpyruvate</name>
        <dbReference type="ChEBI" id="CHEBI:58702"/>
    </ligand>
</feature>
<evidence type="ECO:0000256" key="6">
    <source>
        <dbReference type="ARBA" id="ARBA00023141"/>
    </source>
</evidence>
<comment type="subunit">
    <text evidence="8">Monomer.</text>
</comment>
<feature type="active site" description="Proton acceptor" evidence="8">
    <location>
        <position position="303"/>
    </location>
</feature>
<dbReference type="PANTHER" id="PTHR21090">
    <property type="entry name" value="AROM/DEHYDROQUINATE SYNTHASE"/>
    <property type="match status" value="1"/>
</dbReference>
<keyword evidence="6 8" id="KW-0057">Aromatic amino acid biosynthesis</keyword>
<dbReference type="Proteomes" id="UP000824204">
    <property type="component" value="Unassembled WGS sequence"/>
</dbReference>
<reference evidence="10" key="2">
    <citation type="submission" date="2021-04" db="EMBL/GenBank/DDBJ databases">
        <authorList>
            <person name="Gilroy R."/>
        </authorList>
    </citation>
    <scope>NUCLEOTIDE SEQUENCE</scope>
    <source>
        <strain evidence="10">811</strain>
    </source>
</reference>
<feature type="binding site" evidence="8">
    <location>
        <position position="160"/>
    </location>
    <ligand>
        <name>phosphoenolpyruvate</name>
        <dbReference type="ChEBI" id="CHEBI:58702"/>
    </ligand>
</feature>
<dbReference type="InterPro" id="IPR006264">
    <property type="entry name" value="EPSP_synthase"/>
</dbReference>
<dbReference type="FunFam" id="3.65.10.10:FF:000005">
    <property type="entry name" value="3-phosphoshikimate 1-carboxyvinyltransferase"/>
    <property type="match status" value="1"/>
</dbReference>
<feature type="binding site" evidence="8">
    <location>
        <position position="334"/>
    </location>
    <ligand>
        <name>phosphoenolpyruvate</name>
        <dbReference type="ChEBI" id="CHEBI:58702"/>
    </ligand>
</feature>
<evidence type="ECO:0000313" key="10">
    <source>
        <dbReference type="EMBL" id="HIX08435.1"/>
    </source>
</evidence>
<dbReference type="GO" id="GO:0009423">
    <property type="term" value="P:chorismate biosynthetic process"/>
    <property type="evidence" value="ECO:0007669"/>
    <property type="project" value="UniProtKB-UniRule"/>
</dbReference>
<dbReference type="GO" id="GO:0003866">
    <property type="term" value="F:3-phosphoshikimate 1-carboxyvinyltransferase activity"/>
    <property type="evidence" value="ECO:0007669"/>
    <property type="project" value="UniProtKB-UniRule"/>
</dbReference>
<feature type="domain" description="Enolpyruvate transferase" evidence="9">
    <location>
        <begin position="6"/>
        <end position="408"/>
    </location>
</feature>
<dbReference type="InterPro" id="IPR036968">
    <property type="entry name" value="Enolpyruvate_Tfrase_sf"/>
</dbReference>
<evidence type="ECO:0000259" key="9">
    <source>
        <dbReference type="Pfam" id="PF00275"/>
    </source>
</evidence>
<feature type="binding site" evidence="8">
    <location>
        <position position="87"/>
    </location>
    <ligand>
        <name>phosphoenolpyruvate</name>
        <dbReference type="ChEBI" id="CHEBI:58702"/>
    </ligand>
</feature>
<keyword evidence="5 8" id="KW-0808">Transferase</keyword>
<dbReference type="InterPro" id="IPR013792">
    <property type="entry name" value="RNA3'P_cycl/enolpyr_Trfase_a/b"/>
</dbReference>
<keyword evidence="3 8" id="KW-0963">Cytoplasm</keyword>
<protein>
    <recommendedName>
        <fullName evidence="8">3-phosphoshikimate 1-carboxyvinyltransferase</fullName>
        <ecNumber evidence="8">2.5.1.19</ecNumber>
    </recommendedName>
    <alternativeName>
        <fullName evidence="8">5-enolpyruvylshikimate-3-phosphate synthase</fullName>
        <shortName evidence="8">EPSP synthase</shortName>
        <shortName evidence="8">EPSPS</shortName>
    </alternativeName>
</protein>
<dbReference type="CDD" id="cd01556">
    <property type="entry name" value="EPSP_synthase"/>
    <property type="match status" value="1"/>
</dbReference>
<name>A0A9D1V950_9FIRM</name>
<reference evidence="10" key="1">
    <citation type="journal article" date="2021" name="PeerJ">
        <title>Extensive microbial diversity within the chicken gut microbiome revealed by metagenomics and culture.</title>
        <authorList>
            <person name="Gilroy R."/>
            <person name="Ravi A."/>
            <person name="Getino M."/>
            <person name="Pursley I."/>
            <person name="Horton D.L."/>
            <person name="Alikhan N.F."/>
            <person name="Baker D."/>
            <person name="Gharbi K."/>
            <person name="Hall N."/>
            <person name="Watson M."/>
            <person name="Adriaenssens E.M."/>
            <person name="Foster-Nyarko E."/>
            <person name="Jarju S."/>
            <person name="Secka A."/>
            <person name="Antonio M."/>
            <person name="Oren A."/>
            <person name="Chaudhuri R.R."/>
            <person name="La Ragione R."/>
            <person name="Hildebrand F."/>
            <person name="Pallen M.J."/>
        </authorList>
    </citation>
    <scope>NUCLEOTIDE SEQUENCE</scope>
    <source>
        <strain evidence="10">811</strain>
    </source>
</reference>
<comment type="pathway">
    <text evidence="1 8">Metabolic intermediate biosynthesis; chorismate biosynthesis; chorismate from D-erythrose 4-phosphate and phosphoenolpyruvate: step 6/7.</text>
</comment>